<dbReference type="InterPro" id="IPR015819">
    <property type="entry name" value="Lipid_transp_b-sht_shell"/>
</dbReference>
<evidence type="ECO:0000256" key="1">
    <source>
        <dbReference type="ARBA" id="ARBA00022729"/>
    </source>
</evidence>
<accession>A0A1D1UL42</accession>
<dbReference type="SUPFAM" id="SSF48431">
    <property type="entry name" value="Lipovitellin-phosvitin complex, superhelical domain"/>
    <property type="match status" value="1"/>
</dbReference>
<feature type="compositionally biased region" description="Polar residues" evidence="6">
    <location>
        <begin position="194"/>
        <end position="208"/>
    </location>
</feature>
<proteinExistence type="predicted"/>
<dbReference type="EMBL" id="BDGG01000001">
    <property type="protein sequence ID" value="GAU88362.1"/>
    <property type="molecule type" value="Genomic_DNA"/>
</dbReference>
<dbReference type="Gene3D" id="2.20.50.20">
    <property type="entry name" value="Lipovitellin. Chain A, domain 3"/>
    <property type="match status" value="1"/>
</dbReference>
<dbReference type="Gene3D" id="2.30.230.10">
    <property type="entry name" value="Lipovitellin, beta-sheet shell regions, chain A"/>
    <property type="match status" value="1"/>
</dbReference>
<evidence type="ECO:0000256" key="6">
    <source>
        <dbReference type="SAM" id="MobiDB-lite"/>
    </source>
</evidence>
<dbReference type="InterPro" id="IPR050733">
    <property type="entry name" value="Vitellogenin/Apolipophorin"/>
</dbReference>
<dbReference type="PANTHER" id="PTHR23345:SF15">
    <property type="entry name" value="VITELLOGENIN 1-RELATED"/>
    <property type="match status" value="1"/>
</dbReference>
<comment type="caution">
    <text evidence="5">Lacks conserved residue(s) required for the propagation of feature annotation.</text>
</comment>
<dbReference type="PANTHER" id="PTHR23345">
    <property type="entry name" value="VITELLOGENIN-RELATED"/>
    <property type="match status" value="1"/>
</dbReference>
<dbReference type="SMART" id="SM00216">
    <property type="entry name" value="VWD"/>
    <property type="match status" value="1"/>
</dbReference>
<dbReference type="PROSITE" id="PS51233">
    <property type="entry name" value="VWFD"/>
    <property type="match status" value="1"/>
</dbReference>
<dbReference type="Proteomes" id="UP000186922">
    <property type="component" value="Unassembled WGS sequence"/>
</dbReference>
<feature type="compositionally biased region" description="Basic and acidic residues" evidence="6">
    <location>
        <begin position="180"/>
        <end position="192"/>
    </location>
</feature>
<organism evidence="10 11">
    <name type="scientific">Ramazzottius varieornatus</name>
    <name type="common">Water bear</name>
    <name type="synonym">Tardigrade</name>
    <dbReference type="NCBI Taxonomy" id="947166"/>
    <lineage>
        <taxon>Eukaryota</taxon>
        <taxon>Metazoa</taxon>
        <taxon>Ecdysozoa</taxon>
        <taxon>Tardigrada</taxon>
        <taxon>Eutardigrada</taxon>
        <taxon>Parachela</taxon>
        <taxon>Hypsibioidea</taxon>
        <taxon>Ramazzottiidae</taxon>
        <taxon>Ramazzottius</taxon>
    </lineage>
</organism>
<evidence type="ECO:0000259" key="8">
    <source>
        <dbReference type="PROSITE" id="PS51211"/>
    </source>
</evidence>
<feature type="disulfide bond" evidence="5">
    <location>
        <begin position="293"/>
        <end position="296"/>
    </location>
</feature>
<dbReference type="OrthoDB" id="160294at2759"/>
<evidence type="ECO:0000256" key="5">
    <source>
        <dbReference type="PROSITE-ProRule" id="PRU00557"/>
    </source>
</evidence>
<comment type="caution">
    <text evidence="10">The sequence shown here is derived from an EMBL/GenBank/DDBJ whole genome shotgun (WGS) entry which is preliminary data.</text>
</comment>
<feature type="domain" description="VWFD" evidence="9">
    <location>
        <begin position="1561"/>
        <end position="1770"/>
    </location>
</feature>
<dbReference type="Pfam" id="PF00094">
    <property type="entry name" value="VWD"/>
    <property type="match status" value="1"/>
</dbReference>
<keyword evidence="4" id="KW-0325">Glycoprotein</keyword>
<feature type="domain" description="Vitellogenin" evidence="8">
    <location>
        <begin position="52"/>
        <end position="814"/>
    </location>
</feature>
<dbReference type="Gene3D" id="1.25.10.20">
    <property type="entry name" value="Vitellinogen, superhelical"/>
    <property type="match status" value="1"/>
</dbReference>
<evidence type="ECO:0000313" key="11">
    <source>
        <dbReference type="Proteomes" id="UP000186922"/>
    </source>
</evidence>
<dbReference type="InterPro" id="IPR001747">
    <property type="entry name" value="Vitellogenin_N"/>
</dbReference>
<dbReference type="GO" id="GO:0045735">
    <property type="term" value="F:nutrient reservoir activity"/>
    <property type="evidence" value="ECO:0007669"/>
    <property type="project" value="UniProtKB-KW"/>
</dbReference>
<dbReference type="SMART" id="SM01169">
    <property type="entry name" value="DUF1943"/>
    <property type="match status" value="1"/>
</dbReference>
<keyword evidence="2" id="KW-0758">Storage protein</keyword>
<feature type="region of interest" description="Disordered" evidence="6">
    <location>
        <begin position="180"/>
        <end position="212"/>
    </location>
</feature>
<keyword evidence="1 7" id="KW-0732">Signal</keyword>
<sequence>MKVLFALLATLVASGYARDLWRSKPLPSPHAEQEWISAFPEITKPKIQEPTFKDGGEYRYLYDGQILTGLPDVYNQFSGIRIRALVKLQLGTKDLMQIEKVFVGSLHERFVSNPRTIIDLAAFEPMTEQDAPFEEVLKKPVRFTYENGKVDNFETTEDDPSWSINIKRSILSTFHLSLTEREEPRDESRREYLQINQKSSKSGQMPTSDDTDDDEFFTVVEDNVAGRCEVSYIVLQVPDEDSAVYPIYTTEKDMSTRPKPKTGNVLNVTKTWDRKNCEYRPFVYNGFHLSNECPTCESNPTDFFDLLESTGHARYNITGTKQDFIIDSAITEAVYSFTPRSHYAGSLIAYANMTFVLIQSGPAKTPITFPEGKANKIDGLHMIDPIFLKSEGDTVLMTTPEADKPIVQKKDYWPNVEEKPRKIKALFEKLVTGMDKKEIDTETAVLIQRIVGFLEHAEEDELREIHEQVKTVSASGVQKEEVEHLFADLLVATGSRCTFTYLKTLLTEKKLEGAVAVDVLSMLPLKMDTSKITPETIENFQELCKSDTVDKSVFTKRSCWLAFGTLVNRACVHKAFDARVQWPLSKPDAPKPTKKTSSNNQDETENLRCPVELRRSIVEEALNKLKSASDDETKILVIKTIGNMGLPETVDELADVAEDDSVPLYIRTQAIWAMRSTEMVARDVEITETLLPLYRKTSNPTALRIAAFLTILSTQPDFPILQDIAQSLNREVDLDVASYVYSSLSAIGNSTDPCLKNLTKDVQLALEFATPVNTDGRHSKSMAFGHYSKAMKGGLYWEVNKLADTDAPFVPRSGNFRLHTTMMDKSFDLIEFGFETEGLGDAFRKFTNLTTEHMEEVLSGRVPSPIRHPRDVNEPLPVQNIEEINRVLNIKPTEAKDIRGSAYLKIFGQETRFVVINPTTVGRFIIDLITQRDSVMPKLTGEGLPVDNRRATLLADVKTEMPTIMGIPIRNSLSIPVVASMKGSIKATMTPKPESGLNFFKHIGQSQITVDHDVTTTIAGEIHRKLSVFLGFIRVGAGTRSRLSFTTPIDAKWELNIKDRMSKLTMDLPETPVNLVKIETYPVTFVWRMSRKSVTYQPKPVTPALPHTTTQWTEKNTTPEDEEMNKPVFHATTSQGEHRFFNMSIEVPTTDMINPNGQIIFKNWIGLPISVPEIWEMPTPTFIKSINTTVKIGDETTPVMVKINMAHELPHVKVPTIRQVGDKGVLKVKLIPKEKQMTFTVYERNAFSMKSEQELLNQLKDKVADIPVKDLSKSNPPADYNKYPKVGRSLQWTISSSAAPETWTTRGLLAVIYSMPGQYVKTIGAFESNIPAFAKKGCMTAEYRYPDRTGLWFMTPQNTLEKSVQGNVEMSWGDECGGDKMMKARIRIQKTDEQMQAEKNGLYDVNGIPVAFEVASQVHEDESLFNSLWKECEEDRQNGAFFSKDCVDLAVRYSELLKIKFDIEFKNVSPVFRKLVWRLERFVKSQYWYNSDILDMDVRNPENKINGVIEYSADRQYVDVSYTTPHQNVKFVNIDLPFVRPHVNALFPWTPARLVGLTNYPTCTISGHKLNTFDDVSDDLPLSQCYHLMAKDADDDNLFAVLVAAAGKNTPAKKVLVMFGEHKIEIVPKNNQVPTGTVESPIDVTSTYVVKYNGQVLPEAMNKDKALSIPPTTPEDKEALAMIVVPLPSISGNTVPIVKVISPAIGISVLFDGASVTIEPTNSGWKNQVIGLCGTLNGQAWDDKLLPNNTIVEEPRALSRAYLIKANNCDEEVPEVNFKPSVKKL</sequence>
<evidence type="ECO:0000256" key="7">
    <source>
        <dbReference type="SAM" id="SignalP"/>
    </source>
</evidence>
<keyword evidence="11" id="KW-1185">Reference proteome</keyword>
<dbReference type="STRING" id="947166.A0A1D1UL42"/>
<protein>
    <submittedName>
        <fullName evidence="10">Vitellogenin</fullName>
    </submittedName>
</protein>
<dbReference type="Pfam" id="PF01347">
    <property type="entry name" value="Vitellogenin_N"/>
    <property type="match status" value="1"/>
</dbReference>
<dbReference type="SMART" id="SM00638">
    <property type="entry name" value="LPD_N"/>
    <property type="match status" value="1"/>
</dbReference>
<feature type="signal peptide" evidence="7">
    <location>
        <begin position="1"/>
        <end position="17"/>
    </location>
</feature>
<evidence type="ECO:0000256" key="2">
    <source>
        <dbReference type="ARBA" id="ARBA00022761"/>
    </source>
</evidence>
<feature type="region of interest" description="Disordered" evidence="6">
    <location>
        <begin position="586"/>
        <end position="606"/>
    </location>
</feature>
<evidence type="ECO:0000259" key="9">
    <source>
        <dbReference type="PROSITE" id="PS51233"/>
    </source>
</evidence>
<dbReference type="InterPro" id="IPR011030">
    <property type="entry name" value="Lipovitellin_superhlx_dom"/>
</dbReference>
<evidence type="ECO:0000256" key="3">
    <source>
        <dbReference type="ARBA" id="ARBA00023157"/>
    </source>
</evidence>
<dbReference type="InterPro" id="IPR001846">
    <property type="entry name" value="VWF_type-D"/>
</dbReference>
<gene>
    <name evidence="10" type="primary">RvY_01073-1</name>
    <name evidence="10" type="synonym">RvY_01073.1</name>
    <name evidence="10" type="ORF">RvY_01073</name>
</gene>
<dbReference type="InterPro" id="IPR015255">
    <property type="entry name" value="Vitellinogen_open_b-sht"/>
</dbReference>
<dbReference type="GO" id="GO:0005319">
    <property type="term" value="F:lipid transporter activity"/>
    <property type="evidence" value="ECO:0007669"/>
    <property type="project" value="InterPro"/>
</dbReference>
<evidence type="ECO:0000256" key="4">
    <source>
        <dbReference type="ARBA" id="ARBA00023180"/>
    </source>
</evidence>
<dbReference type="InterPro" id="IPR015817">
    <property type="entry name" value="Vitellinogen_open_b-sht_sub1"/>
</dbReference>
<dbReference type="PROSITE" id="PS51211">
    <property type="entry name" value="VITELLOGENIN"/>
    <property type="match status" value="1"/>
</dbReference>
<reference evidence="10 11" key="1">
    <citation type="journal article" date="2016" name="Nat. Commun.">
        <title>Extremotolerant tardigrade genome and improved radiotolerance of human cultured cells by tardigrade-unique protein.</title>
        <authorList>
            <person name="Hashimoto T."/>
            <person name="Horikawa D.D."/>
            <person name="Saito Y."/>
            <person name="Kuwahara H."/>
            <person name="Kozuka-Hata H."/>
            <person name="Shin-I T."/>
            <person name="Minakuchi Y."/>
            <person name="Ohishi K."/>
            <person name="Motoyama A."/>
            <person name="Aizu T."/>
            <person name="Enomoto A."/>
            <person name="Kondo K."/>
            <person name="Tanaka S."/>
            <person name="Hara Y."/>
            <person name="Koshikawa S."/>
            <person name="Sagara H."/>
            <person name="Miura T."/>
            <person name="Yokobori S."/>
            <person name="Miyagawa K."/>
            <person name="Suzuki Y."/>
            <person name="Kubo T."/>
            <person name="Oyama M."/>
            <person name="Kohara Y."/>
            <person name="Fujiyama A."/>
            <person name="Arakawa K."/>
            <person name="Katayama T."/>
            <person name="Toyoda A."/>
            <person name="Kunieda T."/>
        </authorList>
    </citation>
    <scope>NUCLEOTIDE SEQUENCE [LARGE SCALE GENOMIC DNA]</scope>
    <source>
        <strain evidence="10 11">YOKOZUNA-1</strain>
    </source>
</reference>
<keyword evidence="3 5" id="KW-1015">Disulfide bond</keyword>
<dbReference type="Pfam" id="PF09172">
    <property type="entry name" value="Vit_open_b-sht"/>
    <property type="match status" value="1"/>
</dbReference>
<evidence type="ECO:0000313" key="10">
    <source>
        <dbReference type="EMBL" id="GAU88362.1"/>
    </source>
</evidence>
<dbReference type="InterPro" id="IPR015816">
    <property type="entry name" value="Vitellinogen_b-sht_N"/>
</dbReference>
<dbReference type="Gene3D" id="2.20.80.10">
    <property type="entry name" value="Lipovitellin-phosvitin complex, chain A, domain 4"/>
    <property type="match status" value="1"/>
</dbReference>
<feature type="chain" id="PRO_5008897325" evidence="7">
    <location>
        <begin position="18"/>
        <end position="1785"/>
    </location>
</feature>
<dbReference type="SUPFAM" id="SSF56968">
    <property type="entry name" value="Lipovitellin-phosvitin complex, beta-sheet shell regions"/>
    <property type="match status" value="2"/>
</dbReference>
<name>A0A1D1UL42_RAMVA</name>